<organism evidence="1 2">
    <name type="scientific">Aerococcus urinaeequi</name>
    <dbReference type="NCBI Taxonomy" id="51665"/>
    <lineage>
        <taxon>Bacteria</taxon>
        <taxon>Bacillati</taxon>
        <taxon>Bacillota</taxon>
        <taxon>Bacilli</taxon>
        <taxon>Lactobacillales</taxon>
        <taxon>Aerococcaceae</taxon>
        <taxon>Aerococcus</taxon>
    </lineage>
</organism>
<accession>A0ABR5ZX85</accession>
<sequence length="65" mass="7629">MKKFITISKHFTSKARLPLVASTIIYQSIETVIREDGYNCFTKRQYASKLKRTQLIQQAYQTIKT</sequence>
<gene>
    <name evidence="1" type="ORF">H3232_03765</name>
</gene>
<protein>
    <recommendedName>
        <fullName evidence="3">Transposase</fullName>
    </recommendedName>
</protein>
<evidence type="ECO:0000313" key="1">
    <source>
        <dbReference type="EMBL" id="MBA5746328.1"/>
    </source>
</evidence>
<name>A0ABR5ZX85_9LACT</name>
<proteinExistence type="predicted"/>
<dbReference type="Proteomes" id="UP000540056">
    <property type="component" value="Unassembled WGS sequence"/>
</dbReference>
<comment type="caution">
    <text evidence="1">The sequence shown here is derived from an EMBL/GenBank/DDBJ whole genome shotgun (WGS) entry which is preliminary data.</text>
</comment>
<evidence type="ECO:0000313" key="2">
    <source>
        <dbReference type="Proteomes" id="UP000540056"/>
    </source>
</evidence>
<reference evidence="1 2" key="1">
    <citation type="submission" date="2020-07" db="EMBL/GenBank/DDBJ databases">
        <title>Draft Genome Sequences of Lactobacillales Isolated from the International Space Station.</title>
        <authorList>
            <person name="Bharadwaj A.R."/>
            <person name="Singh N.K."/>
            <person name="Wood J.M."/>
            <person name="Debieu M."/>
            <person name="O'Hara N.B."/>
            <person name="Karouia F."/>
            <person name="Mason C.E."/>
            <person name="Venkateswaran K."/>
        </authorList>
    </citation>
    <scope>NUCLEOTIDE SEQUENCE [LARGE SCALE GENOMIC DNA]</scope>
    <source>
        <strain evidence="1 2">151250015-1-258-55</strain>
    </source>
</reference>
<dbReference type="RefSeq" id="WP_149314956.1">
    <property type="nucleotide sequence ID" value="NZ_JACGAM010000005.1"/>
</dbReference>
<keyword evidence="2" id="KW-1185">Reference proteome</keyword>
<evidence type="ECO:0008006" key="3">
    <source>
        <dbReference type="Google" id="ProtNLM"/>
    </source>
</evidence>
<dbReference type="EMBL" id="JACGAN010000005">
    <property type="protein sequence ID" value="MBA5746328.1"/>
    <property type="molecule type" value="Genomic_DNA"/>
</dbReference>